<sequence>MSKARDHFENAIQDAERILQAYDHLNQMEGREREPEELKRAALIMTLTAWETYVEDAIEERLTADLRTLEGSKVANFIKSTLENELKWFNTPNSKNTKGMFERFLHQDVTEKWTWIDGDADQARSKLNQWIKKRGEAVHRSINDTQATHLVSRPDMKKCLIFFKKLVETTDLAIDQS</sequence>
<gene>
    <name evidence="2" type="ORF">EGC82_18185</name>
</gene>
<dbReference type="OrthoDB" id="9134022at2"/>
<dbReference type="EMBL" id="CP034015">
    <property type="protein sequence ID" value="AZG74511.1"/>
    <property type="molecule type" value="Genomic_DNA"/>
</dbReference>
<evidence type="ECO:0000313" key="3">
    <source>
        <dbReference type="Proteomes" id="UP000278035"/>
    </source>
</evidence>
<dbReference type="RefSeq" id="WP_124732006.1">
    <property type="nucleotide sequence ID" value="NZ_CBCSKC010000052.1"/>
</dbReference>
<evidence type="ECO:0000313" key="2">
    <source>
        <dbReference type="EMBL" id="AZG74511.1"/>
    </source>
</evidence>
<protein>
    <recommendedName>
        <fullName evidence="1">RiboL-PSP-HEPN domain-containing protein</fullName>
    </recommendedName>
</protein>
<proteinExistence type="predicted"/>
<accession>A0A3G8LY18</accession>
<feature type="domain" description="RiboL-PSP-HEPN" evidence="1">
    <location>
        <begin position="12"/>
        <end position="175"/>
    </location>
</feature>
<organism evidence="2 3">
    <name type="scientific">Shewanella livingstonensis</name>
    <dbReference type="NCBI Taxonomy" id="150120"/>
    <lineage>
        <taxon>Bacteria</taxon>
        <taxon>Pseudomonadati</taxon>
        <taxon>Pseudomonadota</taxon>
        <taxon>Gammaproteobacteria</taxon>
        <taxon>Alteromonadales</taxon>
        <taxon>Shewanellaceae</taxon>
        <taxon>Shewanella</taxon>
    </lineage>
</organism>
<dbReference type="InterPro" id="IPR041519">
    <property type="entry name" value="HEPN_RiboL-PSP"/>
</dbReference>
<dbReference type="KEGG" id="slj:EGC82_18185"/>
<keyword evidence="3" id="KW-1185">Reference proteome</keyword>
<name>A0A3G8LY18_9GAMM</name>
<dbReference type="AlphaFoldDB" id="A0A3G8LY18"/>
<reference evidence="3" key="1">
    <citation type="submission" date="2018-11" db="EMBL/GenBank/DDBJ databases">
        <title>Shewanella sp. M2.</title>
        <authorList>
            <person name="Hwang Y.J."/>
            <person name="Hwang C.Y."/>
        </authorList>
    </citation>
    <scope>NUCLEOTIDE SEQUENCE [LARGE SCALE GENOMIC DNA]</scope>
    <source>
        <strain evidence="3">LMG 19866</strain>
    </source>
</reference>
<dbReference type="Pfam" id="PF18735">
    <property type="entry name" value="HEPN_RiboL-PSP"/>
    <property type="match status" value="1"/>
</dbReference>
<evidence type="ECO:0000259" key="1">
    <source>
        <dbReference type="Pfam" id="PF18735"/>
    </source>
</evidence>
<dbReference type="Proteomes" id="UP000278035">
    <property type="component" value="Chromosome"/>
</dbReference>